<dbReference type="Proteomes" id="UP001170954">
    <property type="component" value="Unassembled WGS sequence"/>
</dbReference>
<dbReference type="InterPro" id="IPR008894">
    <property type="entry name" value="QdtA_cupin_dom"/>
</dbReference>
<proteinExistence type="predicted"/>
<evidence type="ECO:0000313" key="2">
    <source>
        <dbReference type="EMBL" id="MDM1047945.1"/>
    </source>
</evidence>
<dbReference type="Gene3D" id="2.60.120.10">
    <property type="entry name" value="Jelly Rolls"/>
    <property type="match status" value="1"/>
</dbReference>
<dbReference type="SUPFAM" id="SSF51182">
    <property type="entry name" value="RmlC-like cupins"/>
    <property type="match status" value="1"/>
</dbReference>
<dbReference type="Pfam" id="PF05523">
    <property type="entry name" value="FdtA"/>
    <property type="match status" value="1"/>
</dbReference>
<sequence>MYRYLNGGSSCDSRGEIRFVNEFDMSLVRRFYLIKNLNIDVVRGWRGHKNENRWFYPISGSFILQLVQIDNWQNPSKTLPVSQEILTASGDRLLHIPNGYATTIQSIEEDSQLLVFADSVVVDAHKDDYTWDLDYFLNKK</sequence>
<organism evidence="2 3">
    <name type="scientific">Sphingobacterium hotanense</name>
    <dbReference type="NCBI Taxonomy" id="649196"/>
    <lineage>
        <taxon>Bacteria</taxon>
        <taxon>Pseudomonadati</taxon>
        <taxon>Bacteroidota</taxon>
        <taxon>Sphingobacteriia</taxon>
        <taxon>Sphingobacteriales</taxon>
        <taxon>Sphingobacteriaceae</taxon>
        <taxon>Sphingobacterium</taxon>
    </lineage>
</organism>
<accession>A0ABT7NLC2</accession>
<name>A0ABT7NLC2_9SPHI</name>
<keyword evidence="3" id="KW-1185">Reference proteome</keyword>
<protein>
    <submittedName>
        <fullName evidence="2">WxcM-like domain-containing protein</fullName>
    </submittedName>
</protein>
<evidence type="ECO:0000313" key="3">
    <source>
        <dbReference type="Proteomes" id="UP001170954"/>
    </source>
</evidence>
<comment type="caution">
    <text evidence="2">The sequence shown here is derived from an EMBL/GenBank/DDBJ whole genome shotgun (WGS) entry which is preliminary data.</text>
</comment>
<dbReference type="RefSeq" id="WP_286650928.1">
    <property type="nucleotide sequence ID" value="NZ_JACAGK010000014.1"/>
</dbReference>
<evidence type="ECO:0000259" key="1">
    <source>
        <dbReference type="Pfam" id="PF05523"/>
    </source>
</evidence>
<feature type="domain" description="Sugar 3,4-ketoisomerase QdtA cupin" evidence="1">
    <location>
        <begin position="12"/>
        <end position="139"/>
    </location>
</feature>
<dbReference type="InterPro" id="IPR014710">
    <property type="entry name" value="RmlC-like_jellyroll"/>
</dbReference>
<reference evidence="2" key="2">
    <citation type="journal article" date="2022" name="Sci. Total Environ.">
        <title>Prevalence, transmission, and molecular epidemiology of tet(X)-positive bacteria among humans, animals, and environmental niches in China: An epidemiological, and genomic-based study.</title>
        <authorList>
            <person name="Dong N."/>
            <person name="Zeng Y."/>
            <person name="Cai C."/>
            <person name="Sun C."/>
            <person name="Lu J."/>
            <person name="Liu C."/>
            <person name="Zhou H."/>
            <person name="Sun Q."/>
            <person name="Shu L."/>
            <person name="Wang H."/>
            <person name="Wang Y."/>
            <person name="Wang S."/>
            <person name="Wu C."/>
            <person name="Chan E.W."/>
            <person name="Chen G."/>
            <person name="Shen Z."/>
            <person name="Chen S."/>
            <person name="Zhang R."/>
        </authorList>
    </citation>
    <scope>NUCLEOTIDE SEQUENCE</scope>
    <source>
        <strain evidence="2">R1692</strain>
    </source>
</reference>
<dbReference type="InterPro" id="IPR011051">
    <property type="entry name" value="RmlC_Cupin_sf"/>
</dbReference>
<gene>
    <name evidence="2" type="ORF">HX018_06810</name>
</gene>
<reference evidence="2" key="1">
    <citation type="submission" date="2020-06" db="EMBL/GenBank/DDBJ databases">
        <authorList>
            <person name="Dong N."/>
        </authorList>
    </citation>
    <scope>NUCLEOTIDE SEQUENCE</scope>
    <source>
        <strain evidence="2">R1692</strain>
    </source>
</reference>
<dbReference type="EMBL" id="JACAGK010000014">
    <property type="protein sequence ID" value="MDM1047945.1"/>
    <property type="molecule type" value="Genomic_DNA"/>
</dbReference>